<dbReference type="InterPro" id="IPR016035">
    <property type="entry name" value="Acyl_Trfase/lysoPLipase"/>
</dbReference>
<dbReference type="InterPro" id="IPR050301">
    <property type="entry name" value="NTE"/>
</dbReference>
<keyword evidence="2" id="KW-0442">Lipid degradation</keyword>
<accession>A0A7S2KR00</accession>
<comment type="caution">
    <text evidence="4">Lacks conserved residue(s) required for the propagation of feature annotation.</text>
</comment>
<dbReference type="SUPFAM" id="SSF52151">
    <property type="entry name" value="FabD/lysophospholipase-like"/>
    <property type="match status" value="1"/>
</dbReference>
<dbReference type="EMBL" id="HBGY01017364">
    <property type="protein sequence ID" value="CAD9584256.1"/>
    <property type="molecule type" value="Transcribed_RNA"/>
</dbReference>
<dbReference type="AlphaFoldDB" id="A0A7S2KR00"/>
<feature type="chain" id="PRO_5030800012" description="PNPLA domain-containing protein" evidence="5">
    <location>
        <begin position="20"/>
        <end position="597"/>
    </location>
</feature>
<dbReference type="GO" id="GO:0052689">
    <property type="term" value="F:carboxylic ester hydrolase activity"/>
    <property type="evidence" value="ECO:0007669"/>
    <property type="project" value="UniProtKB-ARBA"/>
</dbReference>
<evidence type="ECO:0000313" key="7">
    <source>
        <dbReference type="EMBL" id="CAD9584256.1"/>
    </source>
</evidence>
<organism evidence="7">
    <name type="scientific">Leptocylindrus danicus</name>
    <dbReference type="NCBI Taxonomy" id="163516"/>
    <lineage>
        <taxon>Eukaryota</taxon>
        <taxon>Sar</taxon>
        <taxon>Stramenopiles</taxon>
        <taxon>Ochrophyta</taxon>
        <taxon>Bacillariophyta</taxon>
        <taxon>Coscinodiscophyceae</taxon>
        <taxon>Chaetocerotophycidae</taxon>
        <taxon>Leptocylindrales</taxon>
        <taxon>Leptocylindraceae</taxon>
        <taxon>Leptocylindrus</taxon>
    </lineage>
</organism>
<dbReference type="Gene3D" id="3.40.1090.10">
    <property type="entry name" value="Cytosolic phospholipase A2 catalytic domain"/>
    <property type="match status" value="1"/>
</dbReference>
<evidence type="ECO:0000256" key="5">
    <source>
        <dbReference type="SAM" id="SignalP"/>
    </source>
</evidence>
<proteinExistence type="predicted"/>
<evidence type="ECO:0000256" key="1">
    <source>
        <dbReference type="ARBA" id="ARBA00022801"/>
    </source>
</evidence>
<sequence>MVPTVALFAALGSIPSTGAFGSFAWKNGGKDLYVKNNNVCTSTTDGSSSSCVMPMNYQHTRRATSFRVNMSTEMVPAADAKKSNILGGVGLRAKGPGDEEVKKQVEPVPTVINSVQELNQLFDEVADLPDNDTLLKSIHVIGDTQIIGSPDHPDVIHPALQVIHERRRRGSQISSISPRPDDGFKVALSIEGGGMRGCVSAGMVGAIHYLGLDDAFDVVYGSSAGSLIGAYFITKQLPWFGPEIYYDALTTAGKKFIDTKRLLRAIGFGMLNPVLLKDVIFRPKNGKPVLDLSFLLRRTVQEKKPLDWDKFVEKQRGGQPLKVVASGLKSEKAVVFDMEKGDFTSLEQLANCMHASMLLPGIAGPIMNAYWSNEGPADLFLENNHKKKEVEPLADALVYEPIPYRSAVEDGATHVVVLRTRADGADVTGKSSIFERLIMRRFFVRKNRLPHIFRYMRKQYHKKLYAEDILVLNEKAKDLSRDFKDTSSPHIATVALSPGSEEITRLETSRRAIFEGVRRGFARAYDALVEDPAQRGMGAQVAKEYFPDEILNYDPDDIDSRDESAFATYLTKVAAERVDSLKLDTWGKRAAVINAPR</sequence>
<dbReference type="PANTHER" id="PTHR14226:SF64">
    <property type="entry name" value="PNPLA DOMAIN-CONTAINING PROTEIN"/>
    <property type="match status" value="1"/>
</dbReference>
<keyword evidence="1" id="KW-0378">Hydrolase</keyword>
<dbReference type="PANTHER" id="PTHR14226">
    <property type="entry name" value="NEUROPATHY TARGET ESTERASE/SWISS CHEESE D.MELANOGASTER"/>
    <property type="match status" value="1"/>
</dbReference>
<dbReference type="InterPro" id="IPR002641">
    <property type="entry name" value="PNPLA_dom"/>
</dbReference>
<reference evidence="7" key="1">
    <citation type="submission" date="2021-01" db="EMBL/GenBank/DDBJ databases">
        <authorList>
            <person name="Corre E."/>
            <person name="Pelletier E."/>
            <person name="Niang G."/>
            <person name="Scheremetjew M."/>
            <person name="Finn R."/>
            <person name="Kale V."/>
            <person name="Holt S."/>
            <person name="Cochrane G."/>
            <person name="Meng A."/>
            <person name="Brown T."/>
            <person name="Cohen L."/>
        </authorList>
    </citation>
    <scope>NUCLEOTIDE SEQUENCE</scope>
    <source>
        <strain evidence="7">B650</strain>
    </source>
</reference>
<gene>
    <name evidence="7" type="ORF">LDAN0321_LOCUS11247</name>
</gene>
<feature type="short sequence motif" description="GXGXXG" evidence="4">
    <location>
        <begin position="192"/>
        <end position="197"/>
    </location>
</feature>
<evidence type="ECO:0000259" key="6">
    <source>
        <dbReference type="PROSITE" id="PS51635"/>
    </source>
</evidence>
<name>A0A7S2KR00_9STRA</name>
<feature type="short sequence motif" description="GXSXG" evidence="4">
    <location>
        <begin position="221"/>
        <end position="225"/>
    </location>
</feature>
<dbReference type="GO" id="GO:0016042">
    <property type="term" value="P:lipid catabolic process"/>
    <property type="evidence" value="ECO:0007669"/>
    <property type="project" value="UniProtKB-KW"/>
</dbReference>
<protein>
    <recommendedName>
        <fullName evidence="6">PNPLA domain-containing protein</fullName>
    </recommendedName>
</protein>
<evidence type="ECO:0000256" key="4">
    <source>
        <dbReference type="PROSITE-ProRule" id="PRU01161"/>
    </source>
</evidence>
<dbReference type="PROSITE" id="PS51635">
    <property type="entry name" value="PNPLA"/>
    <property type="match status" value="1"/>
</dbReference>
<keyword evidence="5" id="KW-0732">Signal</keyword>
<dbReference type="Pfam" id="PF01734">
    <property type="entry name" value="Patatin"/>
    <property type="match status" value="1"/>
</dbReference>
<dbReference type="GO" id="GO:0016298">
    <property type="term" value="F:lipase activity"/>
    <property type="evidence" value="ECO:0007669"/>
    <property type="project" value="UniProtKB-ARBA"/>
</dbReference>
<feature type="domain" description="PNPLA" evidence="6">
    <location>
        <begin position="188"/>
        <end position="390"/>
    </location>
</feature>
<evidence type="ECO:0000256" key="3">
    <source>
        <dbReference type="ARBA" id="ARBA00023098"/>
    </source>
</evidence>
<feature type="signal peptide" evidence="5">
    <location>
        <begin position="1"/>
        <end position="19"/>
    </location>
</feature>
<keyword evidence="3" id="KW-0443">Lipid metabolism</keyword>
<evidence type="ECO:0000256" key="2">
    <source>
        <dbReference type="ARBA" id="ARBA00022963"/>
    </source>
</evidence>